<evidence type="ECO:0000313" key="3">
    <source>
        <dbReference type="Proteomes" id="UP000315295"/>
    </source>
</evidence>
<feature type="region of interest" description="Disordered" evidence="1">
    <location>
        <begin position="35"/>
        <end position="56"/>
    </location>
</feature>
<dbReference type="Proteomes" id="UP000315295">
    <property type="component" value="Unassembled WGS sequence"/>
</dbReference>
<accession>A0A540K3E9</accession>
<organism evidence="2 3">
    <name type="scientific">Malus baccata</name>
    <name type="common">Siberian crab apple</name>
    <name type="synonym">Pyrus baccata</name>
    <dbReference type="NCBI Taxonomy" id="106549"/>
    <lineage>
        <taxon>Eukaryota</taxon>
        <taxon>Viridiplantae</taxon>
        <taxon>Streptophyta</taxon>
        <taxon>Embryophyta</taxon>
        <taxon>Tracheophyta</taxon>
        <taxon>Spermatophyta</taxon>
        <taxon>Magnoliopsida</taxon>
        <taxon>eudicotyledons</taxon>
        <taxon>Gunneridae</taxon>
        <taxon>Pentapetalae</taxon>
        <taxon>rosids</taxon>
        <taxon>fabids</taxon>
        <taxon>Rosales</taxon>
        <taxon>Rosaceae</taxon>
        <taxon>Amygdaloideae</taxon>
        <taxon>Maleae</taxon>
        <taxon>Malus</taxon>
    </lineage>
</organism>
<dbReference type="EMBL" id="VIEB01009215">
    <property type="protein sequence ID" value="TQD68779.1"/>
    <property type="molecule type" value="Genomic_DNA"/>
</dbReference>
<comment type="caution">
    <text evidence="2">The sequence shown here is derived from an EMBL/GenBank/DDBJ whole genome shotgun (WGS) entry which is preliminary data.</text>
</comment>
<feature type="compositionally biased region" description="Basic and acidic residues" evidence="1">
    <location>
        <begin position="40"/>
        <end position="56"/>
    </location>
</feature>
<sequence>MKRQRRSGGGGGDGAAIVQAPRFEVTTAKTLAVANKKAKKAIDKDGKEEFEDRRRR</sequence>
<name>A0A540K3E9_MALBA</name>
<protein>
    <submittedName>
        <fullName evidence="2">Uncharacterized protein</fullName>
    </submittedName>
</protein>
<dbReference type="AlphaFoldDB" id="A0A540K3E9"/>
<gene>
    <name evidence="2" type="ORF">C1H46_045688</name>
</gene>
<evidence type="ECO:0000256" key="1">
    <source>
        <dbReference type="SAM" id="MobiDB-lite"/>
    </source>
</evidence>
<proteinExistence type="predicted"/>
<keyword evidence="3" id="KW-1185">Reference proteome</keyword>
<evidence type="ECO:0000313" key="2">
    <source>
        <dbReference type="EMBL" id="TQD68779.1"/>
    </source>
</evidence>
<reference evidence="2 3" key="1">
    <citation type="journal article" date="2019" name="G3 (Bethesda)">
        <title>Sequencing of a Wild Apple (Malus baccata) Genome Unravels the Differences Between Cultivated and Wild Apple Species Regarding Disease Resistance and Cold Tolerance.</title>
        <authorList>
            <person name="Chen X."/>
        </authorList>
    </citation>
    <scope>NUCLEOTIDE SEQUENCE [LARGE SCALE GENOMIC DNA]</scope>
    <source>
        <strain evidence="3">cv. Shandingzi</strain>
        <tissue evidence="2">Leaves</tissue>
    </source>
</reference>